<keyword evidence="2" id="KW-0472">Membrane</keyword>
<evidence type="ECO:0000313" key="4">
    <source>
        <dbReference type="Proteomes" id="UP000007305"/>
    </source>
</evidence>
<dbReference type="EnsemblPlants" id="Zm00001eb234240_T001">
    <property type="protein sequence ID" value="Zm00001eb234240_P001"/>
    <property type="gene ID" value="Zm00001eb234240"/>
</dbReference>
<dbReference type="AlphaFoldDB" id="A0A804PFA0"/>
<keyword evidence="2" id="KW-0812">Transmembrane</keyword>
<dbReference type="InParanoid" id="A0A804PFA0"/>
<feature type="region of interest" description="Disordered" evidence="1">
    <location>
        <begin position="1"/>
        <end position="56"/>
    </location>
</feature>
<reference evidence="3" key="2">
    <citation type="submission" date="2019-07" db="EMBL/GenBank/DDBJ databases">
        <authorList>
            <person name="Seetharam A."/>
            <person name="Woodhouse M."/>
            <person name="Cannon E."/>
        </authorList>
    </citation>
    <scope>NUCLEOTIDE SEQUENCE [LARGE SCALE GENOMIC DNA]</scope>
    <source>
        <strain evidence="3">cv. B73</strain>
    </source>
</reference>
<organism evidence="3 4">
    <name type="scientific">Zea mays</name>
    <name type="common">Maize</name>
    <dbReference type="NCBI Taxonomy" id="4577"/>
    <lineage>
        <taxon>Eukaryota</taxon>
        <taxon>Viridiplantae</taxon>
        <taxon>Streptophyta</taxon>
        <taxon>Embryophyta</taxon>
        <taxon>Tracheophyta</taxon>
        <taxon>Spermatophyta</taxon>
        <taxon>Magnoliopsida</taxon>
        <taxon>Liliopsida</taxon>
        <taxon>Poales</taxon>
        <taxon>Poaceae</taxon>
        <taxon>PACMAD clade</taxon>
        <taxon>Panicoideae</taxon>
        <taxon>Andropogonodae</taxon>
        <taxon>Andropogoneae</taxon>
        <taxon>Tripsacinae</taxon>
        <taxon>Zea</taxon>
    </lineage>
</organism>
<reference evidence="4" key="1">
    <citation type="journal article" date="2009" name="Science">
        <title>The B73 maize genome: complexity, diversity, and dynamics.</title>
        <authorList>
            <person name="Schnable P.S."/>
            <person name="Ware D."/>
            <person name="Fulton R.S."/>
            <person name="Stein J.C."/>
            <person name="Wei F."/>
            <person name="Pasternak S."/>
            <person name="Liang C."/>
            <person name="Zhang J."/>
            <person name="Fulton L."/>
            <person name="Graves T.A."/>
            <person name="Minx P."/>
            <person name="Reily A.D."/>
            <person name="Courtney L."/>
            <person name="Kruchowski S.S."/>
            <person name="Tomlinson C."/>
            <person name="Strong C."/>
            <person name="Delehaunty K."/>
            <person name="Fronick C."/>
            <person name="Courtney B."/>
            <person name="Rock S.M."/>
            <person name="Belter E."/>
            <person name="Du F."/>
            <person name="Kim K."/>
            <person name="Abbott R.M."/>
            <person name="Cotton M."/>
            <person name="Levy A."/>
            <person name="Marchetto P."/>
            <person name="Ochoa K."/>
            <person name="Jackson S.M."/>
            <person name="Gillam B."/>
            <person name="Chen W."/>
            <person name="Yan L."/>
            <person name="Higginbotham J."/>
            <person name="Cardenas M."/>
            <person name="Waligorski J."/>
            <person name="Applebaum E."/>
            <person name="Phelps L."/>
            <person name="Falcone J."/>
            <person name="Kanchi K."/>
            <person name="Thane T."/>
            <person name="Scimone A."/>
            <person name="Thane N."/>
            <person name="Henke J."/>
            <person name="Wang T."/>
            <person name="Ruppert J."/>
            <person name="Shah N."/>
            <person name="Rotter K."/>
            <person name="Hodges J."/>
            <person name="Ingenthron E."/>
            <person name="Cordes M."/>
            <person name="Kohlberg S."/>
            <person name="Sgro J."/>
            <person name="Delgado B."/>
            <person name="Mead K."/>
            <person name="Chinwalla A."/>
            <person name="Leonard S."/>
            <person name="Crouse K."/>
            <person name="Collura K."/>
            <person name="Kudrna D."/>
            <person name="Currie J."/>
            <person name="He R."/>
            <person name="Angelova A."/>
            <person name="Rajasekar S."/>
            <person name="Mueller T."/>
            <person name="Lomeli R."/>
            <person name="Scara G."/>
            <person name="Ko A."/>
            <person name="Delaney K."/>
            <person name="Wissotski M."/>
            <person name="Lopez G."/>
            <person name="Campos D."/>
            <person name="Braidotti M."/>
            <person name="Ashley E."/>
            <person name="Golser W."/>
            <person name="Kim H."/>
            <person name="Lee S."/>
            <person name="Lin J."/>
            <person name="Dujmic Z."/>
            <person name="Kim W."/>
            <person name="Talag J."/>
            <person name="Zuccolo A."/>
            <person name="Fan C."/>
            <person name="Sebastian A."/>
            <person name="Kramer M."/>
            <person name="Spiegel L."/>
            <person name="Nascimento L."/>
            <person name="Zutavern T."/>
            <person name="Miller B."/>
            <person name="Ambroise C."/>
            <person name="Muller S."/>
            <person name="Spooner W."/>
            <person name="Narechania A."/>
            <person name="Ren L."/>
            <person name="Wei S."/>
            <person name="Kumari S."/>
            <person name="Faga B."/>
            <person name="Levy M.J."/>
            <person name="McMahan L."/>
            <person name="Van Buren P."/>
            <person name="Vaughn M.W."/>
            <person name="Ying K."/>
            <person name="Yeh C.-T."/>
            <person name="Emrich S.J."/>
            <person name="Jia Y."/>
            <person name="Kalyanaraman A."/>
            <person name="Hsia A.-P."/>
            <person name="Barbazuk W.B."/>
            <person name="Baucom R.S."/>
            <person name="Brutnell T.P."/>
            <person name="Carpita N.C."/>
            <person name="Chaparro C."/>
            <person name="Chia J.-M."/>
            <person name="Deragon J.-M."/>
            <person name="Estill J.C."/>
            <person name="Fu Y."/>
            <person name="Jeddeloh J.A."/>
            <person name="Han Y."/>
            <person name="Lee H."/>
            <person name="Li P."/>
            <person name="Lisch D.R."/>
            <person name="Liu S."/>
            <person name="Liu Z."/>
            <person name="Nagel D.H."/>
            <person name="McCann M.C."/>
            <person name="SanMiguel P."/>
            <person name="Myers A.M."/>
            <person name="Nettleton D."/>
            <person name="Nguyen J."/>
            <person name="Penning B.W."/>
            <person name="Ponnala L."/>
            <person name="Schneider K.L."/>
            <person name="Schwartz D.C."/>
            <person name="Sharma A."/>
            <person name="Soderlund C."/>
            <person name="Springer N.M."/>
            <person name="Sun Q."/>
            <person name="Wang H."/>
            <person name="Waterman M."/>
            <person name="Westerman R."/>
            <person name="Wolfgruber T.K."/>
            <person name="Yang L."/>
            <person name="Yu Y."/>
            <person name="Zhang L."/>
            <person name="Zhou S."/>
            <person name="Zhu Q."/>
            <person name="Bennetzen J.L."/>
            <person name="Dawe R.K."/>
            <person name="Jiang J."/>
            <person name="Jiang N."/>
            <person name="Presting G.G."/>
            <person name="Wessler S.R."/>
            <person name="Aluru S."/>
            <person name="Martienssen R.A."/>
            <person name="Clifton S.W."/>
            <person name="McCombie W.R."/>
            <person name="Wing R.A."/>
            <person name="Wilson R.K."/>
        </authorList>
    </citation>
    <scope>NUCLEOTIDE SEQUENCE [LARGE SCALE GENOMIC DNA]</scope>
    <source>
        <strain evidence="4">cv. B73</strain>
    </source>
</reference>
<evidence type="ECO:0000256" key="1">
    <source>
        <dbReference type="SAM" id="MobiDB-lite"/>
    </source>
</evidence>
<feature type="compositionally biased region" description="Basic residues" evidence="1">
    <location>
        <begin position="12"/>
        <end position="24"/>
    </location>
</feature>
<keyword evidence="2" id="KW-1133">Transmembrane helix</keyword>
<feature type="compositionally biased region" description="Basic and acidic residues" evidence="1">
    <location>
        <begin position="45"/>
        <end position="54"/>
    </location>
</feature>
<evidence type="ECO:0000256" key="2">
    <source>
        <dbReference type="SAM" id="Phobius"/>
    </source>
</evidence>
<sequence length="129" mass="14311">MVAPALTDASPRRRRSVRGRRTRYSPHPAPDTIWPSGVRSVRPTSRGDPRRDGARVWARRRRARGARGQRLAAALVRRWGIAWLVGFVLGLIALRCYACFGLCGITPNFYGRCDVASFGVFFTGVVVVA</sequence>
<accession>A0A804PFA0</accession>
<dbReference type="Proteomes" id="UP000007305">
    <property type="component" value="Chromosome 5"/>
</dbReference>
<protein>
    <submittedName>
        <fullName evidence="3">Uncharacterized protein</fullName>
    </submittedName>
</protein>
<proteinExistence type="predicted"/>
<feature type="transmembrane region" description="Helical" evidence="2">
    <location>
        <begin position="80"/>
        <end position="103"/>
    </location>
</feature>
<dbReference type="Gramene" id="Zm00001eb234240_T001">
    <property type="protein sequence ID" value="Zm00001eb234240_P001"/>
    <property type="gene ID" value="Zm00001eb234240"/>
</dbReference>
<reference evidence="3" key="3">
    <citation type="submission" date="2021-05" db="UniProtKB">
        <authorList>
            <consortium name="EnsemblPlants"/>
        </authorList>
    </citation>
    <scope>IDENTIFICATION</scope>
    <source>
        <strain evidence="3">cv. B73</strain>
    </source>
</reference>
<name>A0A804PFA0_MAIZE</name>
<evidence type="ECO:0000313" key="3">
    <source>
        <dbReference type="EnsemblPlants" id="Zm00001eb234240_P001"/>
    </source>
</evidence>
<keyword evidence="4" id="KW-1185">Reference proteome</keyword>